<dbReference type="EMBL" id="CP137640">
    <property type="protein sequence ID" value="WVX83289.1"/>
    <property type="molecule type" value="Genomic_DNA"/>
</dbReference>
<gene>
    <name evidence="1" type="ORF">R4Z09_09985</name>
</gene>
<proteinExistence type="predicted"/>
<evidence type="ECO:0000313" key="1">
    <source>
        <dbReference type="EMBL" id="WVX83289.1"/>
    </source>
</evidence>
<organism evidence="1 2">
    <name type="scientific">Niallia oryzisoli</name>
    <dbReference type="NCBI Taxonomy" id="1737571"/>
    <lineage>
        <taxon>Bacteria</taxon>
        <taxon>Bacillati</taxon>
        <taxon>Bacillota</taxon>
        <taxon>Bacilli</taxon>
        <taxon>Bacillales</taxon>
        <taxon>Bacillaceae</taxon>
        <taxon>Niallia</taxon>
    </lineage>
</organism>
<sequence>MNMYEMILSYLDQTGPASIPSICQQINSDPQFMKERDKPVKQTHIKSVITRKRDLFYVHNDIVSLLPDRNIVSLTANVDKCGGPWLRVKVDFIHNNFIFFEMNLDPSQHLEYKPVAPGSTEEFKREIYRLNIWDWQAIYEKQGIVLDGTSWSICLETRSKIFKSEGLQCFPKGWAEFCRALTKLTGKDYTT</sequence>
<dbReference type="RefSeq" id="WP_338452175.1">
    <property type="nucleotide sequence ID" value="NZ_CP137640.1"/>
</dbReference>
<keyword evidence="2" id="KW-1185">Reference proteome</keyword>
<reference evidence="1 2" key="1">
    <citation type="submission" date="2023-10" db="EMBL/GenBank/DDBJ databases">
        <title>Niallia locisalis sp.nov. isolated from a salt pond sample.</title>
        <authorList>
            <person name="Li X.-J."/>
            <person name="Dong L."/>
        </authorList>
    </citation>
    <scope>NUCLEOTIDE SEQUENCE [LARGE SCALE GENOMIC DNA]</scope>
    <source>
        <strain evidence="1 2">DSM 29761</strain>
    </source>
</reference>
<dbReference type="Proteomes" id="UP001357223">
    <property type="component" value="Chromosome"/>
</dbReference>
<protein>
    <submittedName>
        <fullName evidence="1">Uncharacterized protein</fullName>
    </submittedName>
</protein>
<name>A0ABZ2CHN7_9BACI</name>
<accession>A0ABZ2CHN7</accession>
<evidence type="ECO:0000313" key="2">
    <source>
        <dbReference type="Proteomes" id="UP001357223"/>
    </source>
</evidence>